<evidence type="ECO:0000256" key="1">
    <source>
        <dbReference type="ARBA" id="ARBA00004370"/>
    </source>
</evidence>
<dbReference type="SUPFAM" id="SSF53335">
    <property type="entry name" value="S-adenosyl-L-methionine-dependent methyltransferases"/>
    <property type="match status" value="1"/>
</dbReference>
<feature type="domain" description="Glycosyltransferase 2-like" evidence="5">
    <location>
        <begin position="1139"/>
        <end position="1319"/>
    </location>
</feature>
<dbReference type="InterPro" id="IPR008166">
    <property type="entry name" value="Glyco_transf_92"/>
</dbReference>
<keyword evidence="3 6" id="KW-0808">Transferase</keyword>
<dbReference type="InterPro" id="IPR029044">
    <property type="entry name" value="Nucleotide-diphossugar_trans"/>
</dbReference>
<dbReference type="InterPro" id="IPR001173">
    <property type="entry name" value="Glyco_trans_2-like"/>
</dbReference>
<dbReference type="Gene3D" id="3.40.50.150">
    <property type="entry name" value="Vaccinia Virus protein VP39"/>
    <property type="match status" value="1"/>
</dbReference>
<evidence type="ECO:0000259" key="5">
    <source>
        <dbReference type="Pfam" id="PF00535"/>
    </source>
</evidence>
<dbReference type="SUPFAM" id="SSF53448">
    <property type="entry name" value="Nucleotide-diphospho-sugar transferases"/>
    <property type="match status" value="3"/>
</dbReference>
<keyword evidence="4" id="KW-0472">Membrane</keyword>
<dbReference type="CDD" id="cd04186">
    <property type="entry name" value="GT_2_like_c"/>
    <property type="match status" value="1"/>
</dbReference>
<protein>
    <submittedName>
        <fullName evidence="6">Glycosyltransferase, GT2 family</fullName>
    </submittedName>
</protein>
<organism evidence="6 7">
    <name type="scientific">Ectopseudomonas toyotomiensis</name>
    <dbReference type="NCBI Taxonomy" id="554344"/>
    <lineage>
        <taxon>Bacteria</taxon>
        <taxon>Pseudomonadati</taxon>
        <taxon>Pseudomonadota</taxon>
        <taxon>Gammaproteobacteria</taxon>
        <taxon>Pseudomonadales</taxon>
        <taxon>Pseudomonadaceae</taxon>
        <taxon>Ectopseudomonas</taxon>
    </lineage>
</organism>
<dbReference type="Proteomes" id="UP000182025">
    <property type="component" value="Unassembled WGS sequence"/>
</dbReference>
<dbReference type="SUPFAM" id="SSF53756">
    <property type="entry name" value="UDP-Glycosyltransferase/glycogen phosphorylase"/>
    <property type="match status" value="1"/>
</dbReference>
<evidence type="ECO:0000313" key="7">
    <source>
        <dbReference type="Proteomes" id="UP000182025"/>
    </source>
</evidence>
<keyword evidence="7" id="KW-1185">Reference proteome</keyword>
<name>A0A1I5UKC1_9GAMM</name>
<sequence length="1754" mass="197880">MGYKLSICAVFKDEAEYLGEWIDFHRLIGVEHFFLYNNNSTDDYLERLREPLADGVVTLVEWPQTPGQLSAYKDCLSRFGAQSQWLAFIDLDEFLFSPGQQSVSDVLNEYAEHPAVAVNWVMFGSAGHESAPQAGVLDSYQLRGELDVVIPYEHLRLPGQGYVPINCHVKSIVQPEFVVDCINPHFFIYRAGLCAVDELRRPVPGPFTSSVSVKRLRLNHYWSKSLEECRKKFAKGKADSHGKRSWEEFALRDSRLNSVEDDVIVQCRDRLLAGGANSVAFSESEASPYSYDTQSRVYCRERNAHFGYSDGDAIEGFLYNAISSSRDISTGSEELLQYISNWPTLYHLSPARANLFRPIENSLRGKKVLELGSGCGAISRFLGELGCELTCVEGSRRRAGITAARCRDLPNVRVYNDNFQDFKTNEQFDVVTLIGVLEYSRKFIGGPDPVGAALALARSFLKPDGVLLIAIENKLGLKYWAGAYEDHQGIPFYGIESLYGDGEAVTFGRRDLARILEQAEFSNLEFYYPYPDYKLPNLVLSELALQQPPAVLINLLSSAFAPVQNANYQRTFSEGAAYRGLVENGLVGDMANSFFIVAKKGAGNWTSDRHGVAYTYSQGRRRALSKEVSIRCEDDTLQVHRRLLASASTRPKWMQFAEIEPLQDGEILFNSLLTLVNREGWGSARLADWLRPMMQTLLQHVRKNGPHSVLPGRFFDATPFNLIIDAKGNGVLFDLEWELWSEIDLTLPLFRGVFHSLARVGTVVQPETGTPLGVAELAGQVVSRLIGQEVDVDACLAKEVEFQRQVLIYNSSVESLKASKLEVRMSPTRLRQALQQAQKTIADLKGGLPIDSPVLAANTLLGAEKTEFLSQWLAARLPTQIENHLIDEYLQQHAGGPTLGIVVLDREGDTGKLMSTIKSLGLERGLYATLKIIALTPCDVPKTTVEDKLHFVQLESNNPVAVINKVVIESHFDWFMLVRSGEEFTASGLMMAALELIRQPDCRALYGDELYRQADGSLGAAFRPGFNLDYLLSFPTAMARHWLIRRDLFVALGGYSLEIPDAIEFDLLLRLIEKDGVAGLAHLDEPLLITDAPRLEDNSDEQATLIRHLRARGYDGELLAHLPGRYRIDYRHSNHPLVSIIIPTKDQLPMVQRCVESLLELTHYQNFEILIVDNDSQTPEAREWLQAISELDERKLRVLRYPHPFNYAAINNMAVRESRGEYLVLLNNDTAIVQEQWLEEMLNQAQRPEVGIVGAKLLYPDGRIQHAGVILGLRGPADHPFIGEASDASGYMQRLQVTQNYNAVTAACLMIRREVYDEVGGMDEEAFKVSYNDVDLCLKSRESGYLTVWTPHAVVLHEGSVSQTKVDTAAFELKRKRFIAEQDVMYERWLSLLANDSAYNRNFSVNGKGFEVEPDVQLTWRPLTWRPLPVVLAHPADPHGCGNYRIIRPFKAQKEAGLIDGMLSPGLLQVVDLERYDPDVIVLQRQIGDERLEAMRRIKKFSHAFKIYELDDYLPNLPMKSVHREHMPKDILKSLRKGLSFVDRFVVSTDRLADAFSGLHDNIRVIENRLPVEWWQGLSSQRRRGRKPRVGWAGGVSHSGDLELISDVVKELADEVEWVFFGMCPPAIRPYVHEFHSGVEINRYPAMLASLDLDLALAPVEQNLFNECKSNLRLLEYGACGFAVICSDLHCYRGDLPVTRVKNRFKDWVDAIRQHINDLDETARRGDLLREQVLRDWMLEEHNVAAWHSAWTAD</sequence>
<dbReference type="Pfam" id="PF01697">
    <property type="entry name" value="Glyco_transf_92"/>
    <property type="match status" value="1"/>
</dbReference>
<dbReference type="InterPro" id="IPR029063">
    <property type="entry name" value="SAM-dependent_MTases_sf"/>
</dbReference>
<reference evidence="7" key="1">
    <citation type="submission" date="2016-10" db="EMBL/GenBank/DDBJ databases">
        <authorList>
            <person name="Varghese N."/>
            <person name="Submissions S."/>
        </authorList>
    </citation>
    <scope>NUCLEOTIDE SEQUENCE [LARGE SCALE GENOMIC DNA]</scope>
    <source>
        <strain evidence="7">JCM 15604</strain>
    </source>
</reference>
<dbReference type="Pfam" id="PF13489">
    <property type="entry name" value="Methyltransf_23"/>
    <property type="match status" value="1"/>
</dbReference>
<dbReference type="EMBL" id="FOXK01000006">
    <property type="protein sequence ID" value="SFP95714.1"/>
    <property type="molecule type" value="Genomic_DNA"/>
</dbReference>
<dbReference type="Gene3D" id="3.90.550.10">
    <property type="entry name" value="Spore Coat Polysaccharide Biosynthesis Protein SpsA, Chain A"/>
    <property type="match status" value="2"/>
</dbReference>
<dbReference type="PANTHER" id="PTHR43179:SF7">
    <property type="entry name" value="RHAMNOSYLTRANSFERASE WBBL"/>
    <property type="match status" value="1"/>
</dbReference>
<evidence type="ECO:0000256" key="3">
    <source>
        <dbReference type="ARBA" id="ARBA00022679"/>
    </source>
</evidence>
<evidence type="ECO:0000256" key="4">
    <source>
        <dbReference type="ARBA" id="ARBA00023136"/>
    </source>
</evidence>
<dbReference type="GO" id="GO:0016757">
    <property type="term" value="F:glycosyltransferase activity"/>
    <property type="evidence" value="ECO:0007669"/>
    <property type="project" value="UniProtKB-KW"/>
</dbReference>
<dbReference type="PANTHER" id="PTHR43179">
    <property type="entry name" value="RHAMNOSYLTRANSFERASE WBBL"/>
    <property type="match status" value="1"/>
</dbReference>
<keyword evidence="2" id="KW-0328">Glycosyltransferase</keyword>
<evidence type="ECO:0000313" key="6">
    <source>
        <dbReference type="EMBL" id="SFP95714.1"/>
    </source>
</evidence>
<dbReference type="GO" id="GO:0016020">
    <property type="term" value="C:membrane"/>
    <property type="evidence" value="ECO:0007669"/>
    <property type="project" value="UniProtKB-SubCell"/>
</dbReference>
<accession>A0A1I5UKC1</accession>
<evidence type="ECO:0000256" key="2">
    <source>
        <dbReference type="ARBA" id="ARBA00022676"/>
    </source>
</evidence>
<gene>
    <name evidence="6" type="ORF">SAMN05216177_106278</name>
</gene>
<dbReference type="CDD" id="cd02440">
    <property type="entry name" value="AdoMet_MTases"/>
    <property type="match status" value="1"/>
</dbReference>
<dbReference type="Gene3D" id="3.40.50.2000">
    <property type="entry name" value="Glycogen Phosphorylase B"/>
    <property type="match status" value="1"/>
</dbReference>
<dbReference type="Pfam" id="PF00535">
    <property type="entry name" value="Glycos_transf_2"/>
    <property type="match status" value="1"/>
</dbReference>
<dbReference type="RefSeq" id="WP_074916115.1">
    <property type="nucleotide sequence ID" value="NZ_FOXK01000006.1"/>
</dbReference>
<comment type="subcellular location">
    <subcellularLocation>
        <location evidence="1">Membrane</location>
    </subcellularLocation>
</comment>
<proteinExistence type="predicted"/>